<protein>
    <recommendedName>
        <fullName evidence="3">citrate synthase (unknown stereospecificity)</fullName>
        <ecNumber evidence="3">2.3.3.16</ecNumber>
    </recommendedName>
</protein>
<dbReference type="UniPathway" id="UPA00223"/>
<dbReference type="Gene3D" id="1.10.580.10">
    <property type="entry name" value="Citrate Synthase, domain 1"/>
    <property type="match status" value="2"/>
</dbReference>
<dbReference type="InterPro" id="IPR036969">
    <property type="entry name" value="Citrate_synthase_sf"/>
</dbReference>
<keyword evidence="4" id="KW-0808">Transferase</keyword>
<dbReference type="GO" id="GO:0036440">
    <property type="term" value="F:citrate synthase activity"/>
    <property type="evidence" value="ECO:0007669"/>
    <property type="project" value="UniProtKB-EC"/>
</dbReference>
<dbReference type="GO" id="GO:0005975">
    <property type="term" value="P:carbohydrate metabolic process"/>
    <property type="evidence" value="ECO:0007669"/>
    <property type="project" value="TreeGrafter"/>
</dbReference>
<dbReference type="GO" id="GO:0016829">
    <property type="term" value="F:lyase activity"/>
    <property type="evidence" value="ECO:0007669"/>
    <property type="project" value="UniProtKB-KW"/>
</dbReference>
<dbReference type="InterPro" id="IPR016142">
    <property type="entry name" value="Citrate_synth-like_lrg_a-sub"/>
</dbReference>
<accession>A0A532V106</accession>
<dbReference type="InterPro" id="IPR016143">
    <property type="entry name" value="Citrate_synth-like_sm_a-sub"/>
</dbReference>
<keyword evidence="5" id="KW-0456">Lyase</keyword>
<evidence type="ECO:0000256" key="1">
    <source>
        <dbReference type="ARBA" id="ARBA00004751"/>
    </source>
</evidence>
<dbReference type="NCBIfam" id="NF004869">
    <property type="entry name" value="PRK06224.1-6"/>
    <property type="match status" value="1"/>
</dbReference>
<sequence>MSEQTWKTAITDIAGGQIRVRGYDIADLMEHLSFADVVYLILRGELPDNQQRRMMEAMLVSSIDHGPTPPSNLAARTIFSGGNSLNAAVAAGVMTIGDSHGGAIEKCAFILQEWTAKDGTPEELAKELVVEYKEKKKRMPGYGHRIHKRDPRTIKLLEIAERIGYKGRIIELAVAIQDELEKTSGRNLPLNVDGAIAAVISEMGFDWRLGKGFFIISRVPGLVAHVFEEWTREKPMRKMGPLPFEYDGPAPREIS</sequence>
<comment type="pathway">
    <text evidence="1">Carbohydrate metabolism; tricarboxylic acid cycle; isocitrate from oxaloacetate: step 1/2.</text>
</comment>
<dbReference type="InterPro" id="IPR002020">
    <property type="entry name" value="Citrate_synthase"/>
</dbReference>
<dbReference type="Gene3D" id="1.10.230.10">
    <property type="entry name" value="Cytochrome P450-Terp, domain 2"/>
    <property type="match status" value="1"/>
</dbReference>
<dbReference type="EMBL" id="NJBN01000004">
    <property type="protein sequence ID" value="TKJ40812.1"/>
    <property type="molecule type" value="Genomic_DNA"/>
</dbReference>
<evidence type="ECO:0000256" key="4">
    <source>
        <dbReference type="ARBA" id="ARBA00022679"/>
    </source>
</evidence>
<dbReference type="Pfam" id="PF00285">
    <property type="entry name" value="Citrate_synt"/>
    <property type="match status" value="1"/>
</dbReference>
<proteinExistence type="inferred from homology"/>
<reference evidence="5 6" key="1">
    <citation type="submission" date="2017-06" db="EMBL/GenBank/DDBJ databases">
        <title>Novel microbial phyla capable of carbon fixation and sulfur reduction in deep-sea sediments.</title>
        <authorList>
            <person name="Huang J."/>
            <person name="Baker B."/>
            <person name="Wang Y."/>
        </authorList>
    </citation>
    <scope>NUCLEOTIDE SEQUENCE [LARGE SCALE GENOMIC DNA]</scope>
    <source>
        <strain evidence="5">B3_LCP</strain>
    </source>
</reference>
<evidence type="ECO:0000313" key="5">
    <source>
        <dbReference type="EMBL" id="TKJ40812.1"/>
    </source>
</evidence>
<comment type="caution">
    <text evidence="5">The sequence shown here is derived from an EMBL/GenBank/DDBJ whole genome shotgun (WGS) entry which is preliminary data.</text>
</comment>
<dbReference type="GO" id="GO:0005829">
    <property type="term" value="C:cytosol"/>
    <property type="evidence" value="ECO:0007669"/>
    <property type="project" value="TreeGrafter"/>
</dbReference>
<dbReference type="PANTHER" id="PTHR11739:SF4">
    <property type="entry name" value="CITRATE SYNTHASE, PEROXISOMAL"/>
    <property type="match status" value="1"/>
</dbReference>
<dbReference type="CDD" id="cd06100">
    <property type="entry name" value="CCL_ACL-C"/>
    <property type="match status" value="1"/>
</dbReference>
<name>A0A532V106_UNCL8</name>
<evidence type="ECO:0000256" key="3">
    <source>
        <dbReference type="ARBA" id="ARBA00012972"/>
    </source>
</evidence>
<dbReference type="SUPFAM" id="SSF48256">
    <property type="entry name" value="Citrate synthase"/>
    <property type="match status" value="1"/>
</dbReference>
<dbReference type="NCBIfam" id="NF004866">
    <property type="entry name" value="PRK06224.1-3"/>
    <property type="match status" value="1"/>
</dbReference>
<gene>
    <name evidence="5" type="ORF">CEE37_07560</name>
</gene>
<organism evidence="5 6">
    <name type="scientific">candidate division LCP-89 bacterium B3_LCP</name>
    <dbReference type="NCBI Taxonomy" id="2012998"/>
    <lineage>
        <taxon>Bacteria</taxon>
        <taxon>Pseudomonadati</taxon>
        <taxon>Bacteria division LCP-89</taxon>
    </lineage>
</organism>
<dbReference type="Proteomes" id="UP000319619">
    <property type="component" value="Unassembled WGS sequence"/>
</dbReference>
<dbReference type="EC" id="2.3.3.16" evidence="3"/>
<comment type="similarity">
    <text evidence="2">Belongs to the citrate synthase family.</text>
</comment>
<dbReference type="PANTHER" id="PTHR11739">
    <property type="entry name" value="CITRATE SYNTHASE"/>
    <property type="match status" value="1"/>
</dbReference>
<dbReference type="GO" id="GO:0006099">
    <property type="term" value="P:tricarboxylic acid cycle"/>
    <property type="evidence" value="ECO:0007669"/>
    <property type="project" value="UniProtKB-UniPathway"/>
</dbReference>
<dbReference type="NCBIfam" id="NF004868">
    <property type="entry name" value="PRK06224.1-5"/>
    <property type="match status" value="1"/>
</dbReference>
<evidence type="ECO:0000256" key="2">
    <source>
        <dbReference type="ARBA" id="ARBA00010566"/>
    </source>
</evidence>
<dbReference type="AlphaFoldDB" id="A0A532V106"/>
<evidence type="ECO:0000313" key="6">
    <source>
        <dbReference type="Proteomes" id="UP000319619"/>
    </source>
</evidence>